<dbReference type="Gene3D" id="1.10.10.1200">
    <property type="entry name" value="MAGE homology domain, winged helix WH1 motif"/>
    <property type="match status" value="1"/>
</dbReference>
<dbReference type="Proteomes" id="UP000261680">
    <property type="component" value="Chromosome X"/>
</dbReference>
<protein>
    <submittedName>
        <fullName evidence="4 5">Melanoma-associated antigen B5-like</fullName>
    </submittedName>
</protein>
<accession>A0A384CJK9</accession>
<feature type="domain" description="MAGE" evidence="2">
    <location>
        <begin position="109"/>
        <end position="308"/>
    </location>
</feature>
<dbReference type="InterPro" id="IPR021072">
    <property type="entry name" value="MAGE_N"/>
</dbReference>
<feature type="compositionally biased region" description="Low complexity" evidence="1">
    <location>
        <begin position="50"/>
        <end position="82"/>
    </location>
</feature>
<dbReference type="GO" id="GO:0005634">
    <property type="term" value="C:nucleus"/>
    <property type="evidence" value="ECO:0007669"/>
    <property type="project" value="TreeGrafter"/>
</dbReference>
<name>A0A384CJK9_URSMA</name>
<dbReference type="FunFam" id="1.10.10.1210:FF:000001">
    <property type="entry name" value="melanoma-associated antigen D1"/>
    <property type="match status" value="1"/>
</dbReference>
<dbReference type="PANTHER" id="PTHR11736">
    <property type="entry name" value="MELANOMA-ASSOCIATED ANTIGEN MAGE ANTIGEN"/>
    <property type="match status" value="1"/>
</dbReference>
<dbReference type="InterPro" id="IPR041898">
    <property type="entry name" value="MAGE_WH1"/>
</dbReference>
<dbReference type="GO" id="GO:0000122">
    <property type="term" value="P:negative regulation of transcription by RNA polymerase II"/>
    <property type="evidence" value="ECO:0007669"/>
    <property type="project" value="TreeGrafter"/>
</dbReference>
<dbReference type="InterPro" id="IPR041899">
    <property type="entry name" value="MAGE_WH2"/>
</dbReference>
<dbReference type="PANTHER" id="PTHR11736:SF35">
    <property type="entry name" value="MELANOMA-ASSOCIATED ANTIGEN B5"/>
    <property type="match status" value="1"/>
</dbReference>
<dbReference type="SMART" id="SM01373">
    <property type="entry name" value="MAGE"/>
    <property type="match status" value="1"/>
</dbReference>
<reference evidence="3" key="1">
    <citation type="submission" date="2024-06" db="UniProtKB">
        <authorList>
            <consortium name="RefSeq"/>
        </authorList>
    </citation>
    <scope>NUCLEOTIDE SEQUENCE [LARGE SCALE GENOMIC DNA]</scope>
    <source>
        <tissue evidence="5">Whole blood</tissue>
    </source>
</reference>
<sequence>MPRGQKSKHRTREKRRQSRGDSQSHRKVQAPVAMEESPTSCSPVLEGNTQSSSAIESTSTSQEAWGAPSTTITSSDISGTKSAEGENNQGEEHLCFPEFSPSTESTDILTMKVSLLEQFLLYKYKMKQPIMKEDMLKIIGQNYKDQYPEILKKASERIEVVFAVDLKEVDSTKQSYDLISKVKLPNNGRVRAGRGLPKTGLLMTVLGVIFMKGNCATEEDIWKFLGMMRVFAGRKHFIYGEPKKLITKDLVRLKYLEYRQVLNSDPPRYEFLWGPKAQAETSKMKVLEFLAKVNDTVPNAFSSRYEEALRDEEARAQARPTARLGATPIASVHYRGTFSNFSHPY</sequence>
<proteinExistence type="predicted"/>
<dbReference type="RefSeq" id="XP_008694669.1">
    <property type="nucleotide sequence ID" value="XM_008696447.2"/>
</dbReference>
<dbReference type="GeneID" id="103668192"/>
<dbReference type="SMART" id="SM01392">
    <property type="entry name" value="MAGE_N"/>
    <property type="match status" value="1"/>
</dbReference>
<dbReference type="InterPro" id="IPR002190">
    <property type="entry name" value="MHD_dom"/>
</dbReference>
<evidence type="ECO:0000313" key="4">
    <source>
        <dbReference type="RefSeq" id="XP_008694669.1"/>
    </source>
</evidence>
<feature type="compositionally biased region" description="Basic residues" evidence="1">
    <location>
        <begin position="1"/>
        <end position="17"/>
    </location>
</feature>
<evidence type="ECO:0000259" key="2">
    <source>
        <dbReference type="PROSITE" id="PS50838"/>
    </source>
</evidence>
<dbReference type="RefSeq" id="XP_040482191.1">
    <property type="nucleotide sequence ID" value="XM_040626257.1"/>
</dbReference>
<dbReference type="FunFam" id="1.10.10.1200:FF:000007">
    <property type="entry name" value="Melanoma-associated antigen C2"/>
    <property type="match status" value="1"/>
</dbReference>
<dbReference type="Pfam" id="PF01454">
    <property type="entry name" value="MAGE"/>
    <property type="match status" value="1"/>
</dbReference>
<feature type="region of interest" description="Disordered" evidence="1">
    <location>
        <begin position="1"/>
        <end position="93"/>
    </location>
</feature>
<gene>
    <name evidence="4 5" type="primary">LOC103668192</name>
</gene>
<evidence type="ECO:0000313" key="3">
    <source>
        <dbReference type="Proteomes" id="UP000261680"/>
    </source>
</evidence>
<reference evidence="4" key="2">
    <citation type="submission" date="2025-04" db="UniProtKB">
        <authorList>
            <consortium name="RefSeq"/>
        </authorList>
    </citation>
    <scope>IDENTIFICATION</scope>
    <source>
        <tissue evidence="4">Whole blood</tissue>
    </source>
</reference>
<dbReference type="InterPro" id="IPR037445">
    <property type="entry name" value="MAGE"/>
</dbReference>
<evidence type="ECO:0000313" key="5">
    <source>
        <dbReference type="RefSeq" id="XP_040482191.1"/>
    </source>
</evidence>
<dbReference type="OrthoDB" id="205198at2759"/>
<dbReference type="Pfam" id="PF12440">
    <property type="entry name" value="MAGE_N"/>
    <property type="match status" value="1"/>
</dbReference>
<keyword evidence="3" id="KW-1185">Reference proteome</keyword>
<dbReference type="PROSITE" id="PS50838">
    <property type="entry name" value="MAGE"/>
    <property type="match status" value="1"/>
</dbReference>
<dbReference type="Gene3D" id="1.10.10.1210">
    <property type="entry name" value="MAGE homology domain, winged helix WH2 motif"/>
    <property type="match status" value="1"/>
</dbReference>
<dbReference type="AlphaFoldDB" id="A0A384CJK9"/>
<dbReference type="KEGG" id="umr:103668192"/>
<dbReference type="STRING" id="29073.ENSUMAP00000017616"/>
<organism evidence="3 4">
    <name type="scientific">Ursus maritimus</name>
    <name type="common">Polar bear</name>
    <name type="synonym">Thalarctos maritimus</name>
    <dbReference type="NCBI Taxonomy" id="29073"/>
    <lineage>
        <taxon>Eukaryota</taxon>
        <taxon>Metazoa</taxon>
        <taxon>Chordata</taxon>
        <taxon>Craniata</taxon>
        <taxon>Vertebrata</taxon>
        <taxon>Euteleostomi</taxon>
        <taxon>Mammalia</taxon>
        <taxon>Eutheria</taxon>
        <taxon>Laurasiatheria</taxon>
        <taxon>Carnivora</taxon>
        <taxon>Caniformia</taxon>
        <taxon>Ursidae</taxon>
        <taxon>Ursus</taxon>
    </lineage>
</organism>
<evidence type="ECO:0000256" key="1">
    <source>
        <dbReference type="SAM" id="MobiDB-lite"/>
    </source>
</evidence>